<dbReference type="Proteomes" id="UP001148662">
    <property type="component" value="Unassembled WGS sequence"/>
</dbReference>
<evidence type="ECO:0000313" key="2">
    <source>
        <dbReference type="Proteomes" id="UP001148662"/>
    </source>
</evidence>
<proteinExistence type="predicted"/>
<reference evidence="1" key="1">
    <citation type="submission" date="2022-07" db="EMBL/GenBank/DDBJ databases">
        <title>Genome Sequence of Phlebia brevispora.</title>
        <authorList>
            <person name="Buettner E."/>
        </authorList>
    </citation>
    <scope>NUCLEOTIDE SEQUENCE</scope>
    <source>
        <strain evidence="1">MPL23</strain>
    </source>
</reference>
<dbReference type="EMBL" id="JANHOG010001507">
    <property type="protein sequence ID" value="KAJ3535933.1"/>
    <property type="molecule type" value="Genomic_DNA"/>
</dbReference>
<sequence>MVPTEPRTVFVRSALYSNKPGTTEQATGNDRLEEQERVDIDEISSTSNISSEAGVASSSHIEEENEVEDGSKSISVAEVLKSRSPSLPPLSSPRLSSLLQFPSPTLRPPVSAIPDLTEVLTAYSRSRYAEPRYQTRSASKQAVLSPPDSGLASEDVRSSSAVVTLITDTFSTVRLEDDPLTTWKKVVHPFKGGKGVTRWYQSTGEHGIAKPPADCPAMPGDIYIHADACISRVQYWLRLGSQEWIPVEQGANHPILDDRRLWFRSPLEPSWITKKSYSTYSGNYRRQELWESERI</sequence>
<evidence type="ECO:0000313" key="1">
    <source>
        <dbReference type="EMBL" id="KAJ3535933.1"/>
    </source>
</evidence>
<keyword evidence="2" id="KW-1185">Reference proteome</keyword>
<organism evidence="1 2">
    <name type="scientific">Phlebia brevispora</name>
    <dbReference type="NCBI Taxonomy" id="194682"/>
    <lineage>
        <taxon>Eukaryota</taxon>
        <taxon>Fungi</taxon>
        <taxon>Dikarya</taxon>
        <taxon>Basidiomycota</taxon>
        <taxon>Agaricomycotina</taxon>
        <taxon>Agaricomycetes</taxon>
        <taxon>Polyporales</taxon>
        <taxon>Meruliaceae</taxon>
        <taxon>Phlebia</taxon>
    </lineage>
</organism>
<protein>
    <submittedName>
        <fullName evidence="1">Uncharacterized protein</fullName>
    </submittedName>
</protein>
<gene>
    <name evidence="1" type="ORF">NM688_g6907</name>
</gene>
<comment type="caution">
    <text evidence="1">The sequence shown here is derived from an EMBL/GenBank/DDBJ whole genome shotgun (WGS) entry which is preliminary data.</text>
</comment>
<accession>A0ACC1SBG5</accession>
<name>A0ACC1SBG5_9APHY</name>